<evidence type="ECO:0000313" key="3">
    <source>
        <dbReference type="EMBL" id="QID81008.1"/>
    </source>
</evidence>
<evidence type="ECO:0000256" key="1">
    <source>
        <dbReference type="SAM" id="Coils"/>
    </source>
</evidence>
<protein>
    <submittedName>
        <fullName evidence="3">Uncharacterized protein</fullName>
    </submittedName>
</protein>
<keyword evidence="1" id="KW-0175">Coiled coil</keyword>
<keyword evidence="4" id="KW-1185">Reference proteome</keyword>
<feature type="region of interest" description="Disordered" evidence="2">
    <location>
        <begin position="187"/>
        <end position="218"/>
    </location>
</feature>
<name>A0A6C1DVC5_SACPS</name>
<proteinExistence type="predicted"/>
<organism evidence="3 4">
    <name type="scientific">Saccharomyces pastorianus</name>
    <name type="common">Lager yeast</name>
    <name type="synonym">Saccharomyces cerevisiae x Saccharomyces eubayanus</name>
    <dbReference type="NCBI Taxonomy" id="27292"/>
    <lineage>
        <taxon>Eukaryota</taxon>
        <taxon>Fungi</taxon>
        <taxon>Dikarya</taxon>
        <taxon>Ascomycota</taxon>
        <taxon>Saccharomycotina</taxon>
        <taxon>Saccharomycetes</taxon>
        <taxon>Saccharomycetales</taxon>
        <taxon>Saccharomycetaceae</taxon>
        <taxon>Saccharomyces</taxon>
    </lineage>
</organism>
<sequence>MEGEQIMEYVQETPIIPKRIIHYSIPKQMITKPAPHVEMTLVANTFGDMDLPQHPVIHDCWQNKEYSTQRYSGNVAQQRLSFEEHPNEECQNSVGLIKRVSTFFKKRPLSRKNSIKSIGDVKSEARNRGEGLLGEVDNLNEQNVRENLTSEHEKNPEGDSKRYGLFSFEETPPIQVLEQGNTNSELSSFKNTSLAENKRSSDSFVSLKPGEDEHSPLEISTCGNLTEREDLESGEERFDSAAQNIKVASMKEKKKILQREQNRLITEIIRLENILNKHRKAEAKNNINKLEKKLSETDGFTSVNTSVPVTPIMPVLNTRTSYPNIDFHGTKVSDVLDAFEFEKHDDPLRDKWNTLQFLEKSFESKFESASELIQGGELAAIKERNFQLAKLNNLCFRVRESIKRRQDLEKKLRTLSQDTDNELLFLMLENERRKKSSVIIEFLSEIIREKSKRLTAEEQGFVNQNEVKPLILDLSARINRLNSILETKNTCIRRLSNQ</sequence>
<dbReference type="AlphaFoldDB" id="A0A6C1DVC5"/>
<accession>A0A6C1DVC5</accession>
<feature type="coiled-coil region" evidence="1">
    <location>
        <begin position="247"/>
        <end position="293"/>
    </location>
</feature>
<gene>
    <name evidence="3" type="ORF">GRS66_003365</name>
</gene>
<dbReference type="EMBL" id="CP048993">
    <property type="protein sequence ID" value="QID81008.1"/>
    <property type="molecule type" value="Genomic_DNA"/>
</dbReference>
<reference evidence="3 4" key="1">
    <citation type="journal article" date="2019" name="BMC Genomics">
        <title>Chromosome level assembly and comparative genome analysis confirm lager-brewing yeasts originated from a single hybridization.</title>
        <authorList>
            <person name="Salazar A.N."/>
            <person name="Gorter de Vries A.R."/>
            <person name="van den Broek M."/>
            <person name="Brouwers N."/>
            <person name="de la Torre Cortes P."/>
            <person name="Kuijpers N.G.A."/>
            <person name="Daran J.G."/>
            <person name="Abeel T."/>
        </authorList>
    </citation>
    <scope>NUCLEOTIDE SEQUENCE [LARGE SCALE GENOMIC DNA]</scope>
    <source>
        <strain evidence="3 4">CBS 1483</strain>
    </source>
</reference>
<evidence type="ECO:0000313" key="4">
    <source>
        <dbReference type="Proteomes" id="UP000501346"/>
    </source>
</evidence>
<dbReference type="Proteomes" id="UP000501346">
    <property type="component" value="Chromosome ScXII"/>
</dbReference>
<dbReference type="OrthoDB" id="4046637at2759"/>
<evidence type="ECO:0000256" key="2">
    <source>
        <dbReference type="SAM" id="MobiDB-lite"/>
    </source>
</evidence>